<accession>A0AAD9QUU2</accession>
<organism evidence="2 3">
    <name type="scientific">Acropora cervicornis</name>
    <name type="common">Staghorn coral</name>
    <dbReference type="NCBI Taxonomy" id="6130"/>
    <lineage>
        <taxon>Eukaryota</taxon>
        <taxon>Metazoa</taxon>
        <taxon>Cnidaria</taxon>
        <taxon>Anthozoa</taxon>
        <taxon>Hexacorallia</taxon>
        <taxon>Scleractinia</taxon>
        <taxon>Astrocoeniina</taxon>
        <taxon>Acroporidae</taxon>
        <taxon>Acropora</taxon>
    </lineage>
</organism>
<name>A0AAD9QUU2_ACRCE</name>
<evidence type="ECO:0000313" key="3">
    <source>
        <dbReference type="Proteomes" id="UP001249851"/>
    </source>
</evidence>
<feature type="signal peptide" evidence="1">
    <location>
        <begin position="1"/>
        <end position="23"/>
    </location>
</feature>
<evidence type="ECO:0000256" key="1">
    <source>
        <dbReference type="SAM" id="SignalP"/>
    </source>
</evidence>
<evidence type="ECO:0000313" key="2">
    <source>
        <dbReference type="EMBL" id="KAK2567913.1"/>
    </source>
</evidence>
<keyword evidence="1" id="KW-0732">Signal</keyword>
<reference evidence="2" key="2">
    <citation type="journal article" date="2023" name="Science">
        <title>Genomic signatures of disease resistance in endangered staghorn corals.</title>
        <authorList>
            <person name="Vollmer S.V."/>
            <person name="Selwyn J.D."/>
            <person name="Despard B.A."/>
            <person name="Roesel C.L."/>
        </authorList>
    </citation>
    <scope>NUCLEOTIDE SEQUENCE</scope>
    <source>
        <strain evidence="2">K2</strain>
    </source>
</reference>
<dbReference type="Proteomes" id="UP001249851">
    <property type="component" value="Unassembled WGS sequence"/>
</dbReference>
<comment type="caution">
    <text evidence="2">The sequence shown here is derived from an EMBL/GenBank/DDBJ whole genome shotgun (WGS) entry which is preliminary data.</text>
</comment>
<dbReference type="AlphaFoldDB" id="A0AAD9QUU2"/>
<dbReference type="EMBL" id="JARQWQ010000013">
    <property type="protein sequence ID" value="KAK2567913.1"/>
    <property type="molecule type" value="Genomic_DNA"/>
</dbReference>
<gene>
    <name evidence="2" type="ORF">P5673_007804</name>
</gene>
<keyword evidence="3" id="KW-1185">Reference proteome</keyword>
<feature type="chain" id="PRO_5041981733" evidence="1">
    <location>
        <begin position="24"/>
        <end position="348"/>
    </location>
</feature>
<proteinExistence type="predicted"/>
<sequence>MDFGAIIQRLAFPAVLLATYVLAGPEYVLDGTVDFHSTCLKEKITFSDLDCKKHLFSRIFTAPNMAGSYNITMEETLDYRCKNNRKSNSGRKVGTVTIEVKFTVFLNHDALSGDNAWNVLLVWILPYYAVFKSHEPETNITSPHPGEYHIGLGQIEMKASVEVNITVQIDARSRLSLGRHFLSIPTYTIYEQQNASNASGVFVGSVKPITVNFTVEREASFCIQWWMKCISAAAKQGIDPRVKLVTGIIVRGLYKTIYARSSDDRCHVVSYDNLIWRCVALEQWRSDSSSNEFVRAIFIPRDLTSKVPQIDFVASTSNGTVSYGGSARGLHKKEKNGMWRLVASWTCS</sequence>
<reference evidence="2" key="1">
    <citation type="journal article" date="2023" name="G3 (Bethesda)">
        <title>Whole genome assembly and annotation of the endangered Caribbean coral Acropora cervicornis.</title>
        <authorList>
            <person name="Selwyn J.D."/>
            <person name="Vollmer S.V."/>
        </authorList>
    </citation>
    <scope>NUCLEOTIDE SEQUENCE</scope>
    <source>
        <strain evidence="2">K2</strain>
    </source>
</reference>
<protein>
    <submittedName>
        <fullName evidence="2">Uncharacterized protein</fullName>
    </submittedName>
</protein>